<organism evidence="3 4">
    <name type="scientific">Aspergillus terreus</name>
    <dbReference type="NCBI Taxonomy" id="33178"/>
    <lineage>
        <taxon>Eukaryota</taxon>
        <taxon>Fungi</taxon>
        <taxon>Dikarya</taxon>
        <taxon>Ascomycota</taxon>
        <taxon>Pezizomycotina</taxon>
        <taxon>Eurotiomycetes</taxon>
        <taxon>Eurotiomycetidae</taxon>
        <taxon>Eurotiales</taxon>
        <taxon>Aspergillaceae</taxon>
        <taxon>Aspergillus</taxon>
        <taxon>Aspergillus subgen. Circumdati</taxon>
    </lineage>
</organism>
<protein>
    <submittedName>
        <fullName evidence="3">Alpha-1,3-glucanase/mutanase</fullName>
    </submittedName>
</protein>
<feature type="compositionally biased region" description="Low complexity" evidence="1">
    <location>
        <begin position="68"/>
        <end position="85"/>
    </location>
</feature>
<dbReference type="VEuPathDB" id="FungiDB:ATEG_06214"/>
<dbReference type="Proteomes" id="UP000452235">
    <property type="component" value="Unassembled WGS sequence"/>
</dbReference>
<dbReference type="InterPro" id="IPR051130">
    <property type="entry name" value="Mito_struct-func_regulator"/>
</dbReference>
<dbReference type="PANTHER" id="PTHR43173:SF33">
    <property type="entry name" value="ASCUS WALL ENDO-1,3-ALPHA-GLUCANASE-RELATED"/>
    <property type="match status" value="1"/>
</dbReference>
<dbReference type="AlphaFoldDB" id="A0A5M3YKY7"/>
<dbReference type="VEuPathDB" id="FungiDB:ATEG_07394"/>
<feature type="signal peptide" evidence="2">
    <location>
        <begin position="1"/>
        <end position="19"/>
    </location>
</feature>
<accession>A0A5M3YKY7</accession>
<keyword evidence="2" id="KW-0732">Signal</keyword>
<dbReference type="Pfam" id="PF03659">
    <property type="entry name" value="Glyco_hydro_71"/>
    <property type="match status" value="1"/>
</dbReference>
<evidence type="ECO:0000313" key="3">
    <source>
        <dbReference type="EMBL" id="GFF11891.1"/>
    </source>
</evidence>
<comment type="caution">
    <text evidence="3">The sequence shown here is derived from an EMBL/GenBank/DDBJ whole genome shotgun (WGS) entry which is preliminary data.</text>
</comment>
<evidence type="ECO:0000256" key="2">
    <source>
        <dbReference type="SAM" id="SignalP"/>
    </source>
</evidence>
<feature type="compositionally biased region" description="Basic residues" evidence="1">
    <location>
        <begin position="89"/>
        <end position="106"/>
    </location>
</feature>
<evidence type="ECO:0000313" key="4">
    <source>
        <dbReference type="Proteomes" id="UP000452235"/>
    </source>
</evidence>
<dbReference type="Gene3D" id="3.20.20.80">
    <property type="entry name" value="Glycosidases"/>
    <property type="match status" value="1"/>
</dbReference>
<reference evidence="3 4" key="1">
    <citation type="submission" date="2020-01" db="EMBL/GenBank/DDBJ databases">
        <title>Aspergillus terreus IFO 6365 whole genome shotgun sequence.</title>
        <authorList>
            <person name="Kanamasa S."/>
            <person name="Takahashi H."/>
        </authorList>
    </citation>
    <scope>NUCLEOTIDE SEQUENCE [LARGE SCALE GENOMIC DNA]</scope>
    <source>
        <strain evidence="3 4">IFO 6365</strain>
    </source>
</reference>
<dbReference type="GO" id="GO:0051118">
    <property type="term" value="F:glucan endo-1,3-alpha-glucosidase activity"/>
    <property type="evidence" value="ECO:0007669"/>
    <property type="project" value="InterPro"/>
</dbReference>
<dbReference type="CDD" id="cd11577">
    <property type="entry name" value="GH71"/>
    <property type="match status" value="1"/>
</dbReference>
<dbReference type="InterPro" id="IPR005197">
    <property type="entry name" value="Glyco_hydro_71"/>
</dbReference>
<dbReference type="PANTHER" id="PTHR43173">
    <property type="entry name" value="ABC1 FAMILY PROTEIN"/>
    <property type="match status" value="1"/>
</dbReference>
<sequence>MKPLHSLWIFPLLITHALSLSPVAVPNIYSSAEENRTFNYDVIQAFARLNGTWTPEIRSFTTLEDLASIPSKPSTSSSNATHSSTYMNRRSHNVHRASPRRHHHRGSSLDHRSSHSKSGALVTRAEEPKAVFAHFMLENAEDWNLGAWEDEIKLARAAHIDGFVLNFGSGVDYGTPFLKAYVAAQELDFRFFFSFDYAGNGPFEIDTVIQTLKGWASLDMYYQFRGKPLVSTFEGPANAADWTEIKAAFDCFFMPDWSSLGAKDALALQTADGLSNWAAWPWGNTDMDTYVDASYLDFLERDGGKPYMMPVSPWFYTNLPGYHKNWLWRGDDLWRDRWEEVMVVQPDLVQIISWNDFGESHYIGPLPKDDYKAFEVGKAPYDYITGMPHDAWRQLLPIGLTPTKRAKHPSQKSWSWAAQQLQIEFDPAEVAQDIIVFSAVLTSDATISVTVGGVALPAQWKNKPSGGVGVYHGSVAYGGHRGAVKIAISRAGQTIASFTGTEITTSCPDGYTNWNAWVGSATGPKLASAVSPKLAIDEQQCIRGTAKGNFKGLWEFTCSYGYCPIGACVCLELGPPKRAPRAHGGERVDLTEPTVSPFLPSACTSGTGQDSYIGFCQYACDFGFCPIKHCTCTSTGTLIPPPAQGSDYDGEWALDGDDSGLCSFACSRGYCPDTACREFRPNEVIMCNDGSEDPECLANALADSEACDLSLTFDSMADLENSLATIPSGCTGIYAMQVLLKLLKDTKANYTAVDNNYDYWFYYYIKYMHRVVPQQIWNFVSWGDKGPGNKYFDCTLINGEPHEPETCPIFPTGMSYHIDYDFNDEKGFWGAVAERGIQKDWISFEDWDIPTYCPPPGPTRPPGCLDGTIVLEDYPHPADNMTFANPKDIISKSHGKFDQLELDIATTWTEMMFGFWDGDYDDAVEAVSVPVFMLAQAVESMEQVKQLGQEEKEYEETELIMKIVTAVLFVVPFAGEIAGEVAGLAWLVEAAVVVDLIGNTVMGVYDAVKNKGSPAMVVLDLLLGATGRRTGKNYSNAAAKRREMGADGVSGFGDVFKRHDDALRRVIPVDRCKA</sequence>
<dbReference type="OrthoDB" id="1046782at2759"/>
<keyword evidence="4" id="KW-1185">Reference proteome</keyword>
<gene>
    <name evidence="3" type="ORF">ATEIFO6365_0001011100</name>
</gene>
<feature type="region of interest" description="Disordered" evidence="1">
    <location>
        <begin position="68"/>
        <end position="121"/>
    </location>
</feature>
<evidence type="ECO:0000256" key="1">
    <source>
        <dbReference type="SAM" id="MobiDB-lite"/>
    </source>
</evidence>
<proteinExistence type="predicted"/>
<feature type="chain" id="PRO_5043994540" evidence="2">
    <location>
        <begin position="20"/>
        <end position="1074"/>
    </location>
</feature>
<dbReference type="EMBL" id="BLJY01000001">
    <property type="protein sequence ID" value="GFF11891.1"/>
    <property type="molecule type" value="Genomic_DNA"/>
</dbReference>
<name>A0A5M3YKY7_ASPTE</name>